<dbReference type="Proteomes" id="UP000037600">
    <property type="component" value="Unassembled WGS sequence"/>
</dbReference>
<dbReference type="RefSeq" id="WP_048691386.1">
    <property type="nucleotide sequence ID" value="NZ_KQ130487.1"/>
</dbReference>
<feature type="chain" id="PRO_5005298858" description="Outer membrane protein" evidence="1">
    <location>
        <begin position="25"/>
        <end position="255"/>
    </location>
</feature>
<evidence type="ECO:0008006" key="4">
    <source>
        <dbReference type="Google" id="ProtNLM"/>
    </source>
</evidence>
<keyword evidence="1" id="KW-0732">Signal</keyword>
<accession>A0A0J8GXZ0</accession>
<sequence>MNKRKLLNAAIGTALLTTASFAQADMILGLYAGGQIWNVEPEGSFDKNGDDFQGSFDFDSDTQGTLYVALEHPIPLIPNVKLRQTDLEVKGTGEITGELFGQPYSGTTNVMGDLSHTDYTLYYEIFDNGLVSFDFGITVKDIDANIQADGESDASSRSTTNESFSGYVPMGYVAAEIGLPFTGLSVYGDVNMLAIGDHSLVDYQVGVAYALLDNIAVDLDVQLGYRSFSLKLDDLDDINTDLDFSGVYAGLEVHF</sequence>
<comment type="caution">
    <text evidence="2">The sequence shown here is derived from an EMBL/GenBank/DDBJ whole genome shotgun (WGS) entry which is preliminary data.</text>
</comment>
<proteinExistence type="predicted"/>
<protein>
    <recommendedName>
        <fullName evidence="4">Outer membrane protein</fullName>
    </recommendedName>
</protein>
<dbReference type="STRING" id="1513271.XM47_07800"/>
<keyword evidence="3" id="KW-1185">Reference proteome</keyword>
<feature type="signal peptide" evidence="1">
    <location>
        <begin position="1"/>
        <end position="24"/>
    </location>
</feature>
<reference evidence="2 3" key="1">
    <citation type="submission" date="2015-04" db="EMBL/GenBank/DDBJ databases">
        <title>Draft Genome Sequence of the Novel Agar-Digesting Marine Bacterium Q1.</title>
        <authorList>
            <person name="Li Y."/>
            <person name="Li D."/>
            <person name="Chen G."/>
            <person name="Du Z."/>
        </authorList>
    </citation>
    <scope>NUCLEOTIDE SEQUENCE [LARGE SCALE GENOMIC DNA]</scope>
    <source>
        <strain evidence="2 3">Q1</strain>
    </source>
</reference>
<evidence type="ECO:0000256" key="1">
    <source>
        <dbReference type="SAM" id="SignalP"/>
    </source>
</evidence>
<evidence type="ECO:0000313" key="3">
    <source>
        <dbReference type="Proteomes" id="UP000037600"/>
    </source>
</evidence>
<name>A0A0J8GXZ0_9ALTE</name>
<evidence type="ECO:0000313" key="2">
    <source>
        <dbReference type="EMBL" id="KMT65593.1"/>
    </source>
</evidence>
<dbReference type="PATRIC" id="fig|1513271.3.peg.1593"/>
<dbReference type="EMBL" id="LAZL01000010">
    <property type="protein sequence ID" value="KMT65593.1"/>
    <property type="molecule type" value="Genomic_DNA"/>
</dbReference>
<organism evidence="2 3">
    <name type="scientific">Catenovulum maritimum</name>
    <dbReference type="NCBI Taxonomy" id="1513271"/>
    <lineage>
        <taxon>Bacteria</taxon>
        <taxon>Pseudomonadati</taxon>
        <taxon>Pseudomonadota</taxon>
        <taxon>Gammaproteobacteria</taxon>
        <taxon>Alteromonadales</taxon>
        <taxon>Alteromonadaceae</taxon>
        <taxon>Catenovulum</taxon>
    </lineage>
</organism>
<dbReference type="AlphaFoldDB" id="A0A0J8GXZ0"/>
<dbReference type="InterPro" id="IPR026387">
    <property type="entry name" value="OMP_w_GlyGly"/>
</dbReference>
<gene>
    <name evidence="2" type="ORF">XM47_07800</name>
</gene>
<dbReference type="OrthoDB" id="6708408at2"/>
<dbReference type="NCBIfam" id="TIGR04219">
    <property type="entry name" value="OMP_w_GlyGly"/>
    <property type="match status" value="1"/>
</dbReference>